<sequence>MDFLHKCIVKKRNDFDYLLSIIPLCNYEQLLCILNTTNKNINKETIHKKILENFKEIKICKNKNKYRIKFKMIFEYKEDNIDNFIDHINVRGCKEQVLDKNTHRILDAIKSKKLTDVGCRNILANLGKFNVSFDAKEEIFQNYQNLEFIRVSLFDIKTFEKWIFVNQYIYLENNQNLLIKRLYGYELKNKKQFMELLCKMIKSENEARRHLGVLLAKNFGFIDFLKSFNLSYDVNQSIRNLYDKLCDINFNNSSICYNKVNNKDITDYRIRAKEFLREKHPLRFDGFEEFIKTFKKDDEFLLNSFILCLLNSISKKENEKLFFELKNELQEKYFLNGEPMIDFDYILEKDWHIFKELITLLISFKMENEAIKVLLKADHFGLNGNVRELFKFTDFNKLTIDIKNIIYGLNKNSRKSGGLSALFELNTFEYDSILSIYIESTEIYVKFHCLNIFATFLRQFSLEPYKKLFFDLKCDFILRSNELSEEKKNFLYLLSCDDLKESFNIQKEDNFLKSLKYISYTKNERFLVVDFITFIFSLAFDALNNDHFSIKNGGITLLTLLFQKLESHKKQSLQFFENQKLREILFLYRNKHKMYVLKTYSFIQKLHDRENEFIKTCCLENSYEGVYAKTLLEKSSFEIKNKQKLVFKENLENYKKYFYITKILNSFEETETFLALNYIKEHMDINAQYVEEARILLMKKAKIDLSLCEMDKLVQLLNKPDVLNITDFQYDLDILLKK</sequence>
<gene>
    <name evidence="1" type="ORF">EHP00_2559</name>
    <name evidence="2" type="ORF">EHP00_670</name>
</gene>
<evidence type="ECO:0000313" key="1">
    <source>
        <dbReference type="EMBL" id="OQS55429.1"/>
    </source>
</evidence>
<name>A0A1W0E8N4_9MICR</name>
<comment type="caution">
    <text evidence="2">The sequence shown here is derived from an EMBL/GenBank/DDBJ whole genome shotgun (WGS) entry which is preliminary data.</text>
</comment>
<proteinExistence type="predicted"/>
<evidence type="ECO:0000313" key="3">
    <source>
        <dbReference type="Proteomes" id="UP000192758"/>
    </source>
</evidence>
<dbReference type="VEuPathDB" id="MicrosporidiaDB:EHP00_670"/>
<accession>A0A1W0E8N4</accession>
<dbReference type="EMBL" id="MNPJ01000007">
    <property type="protein sequence ID" value="OQS55591.1"/>
    <property type="molecule type" value="Genomic_DNA"/>
</dbReference>
<evidence type="ECO:0000313" key="2">
    <source>
        <dbReference type="EMBL" id="OQS55591.1"/>
    </source>
</evidence>
<protein>
    <submittedName>
        <fullName evidence="2">Uncharacterized protein</fullName>
    </submittedName>
</protein>
<dbReference type="OrthoDB" id="2200402at2759"/>
<organism evidence="2 3">
    <name type="scientific">Ecytonucleospora hepatopenaei</name>
    <dbReference type="NCBI Taxonomy" id="646526"/>
    <lineage>
        <taxon>Eukaryota</taxon>
        <taxon>Fungi</taxon>
        <taxon>Fungi incertae sedis</taxon>
        <taxon>Microsporidia</taxon>
        <taxon>Enterocytozoonidae</taxon>
        <taxon>Ecytonucleospora</taxon>
    </lineage>
</organism>
<keyword evidence="3" id="KW-1185">Reference proteome</keyword>
<dbReference type="Proteomes" id="UP000192758">
    <property type="component" value="Unassembled WGS sequence"/>
</dbReference>
<reference evidence="2 3" key="1">
    <citation type="journal article" date="2017" name="Environ. Microbiol.">
        <title>Decay of the glycolytic pathway and adaptation to intranuclear parasitism within Enterocytozoonidae microsporidia.</title>
        <authorList>
            <person name="Wiredu Boakye D."/>
            <person name="Jaroenlak P."/>
            <person name="Prachumwat A."/>
            <person name="Williams T.A."/>
            <person name="Bateman K.S."/>
            <person name="Itsathitphaisarn O."/>
            <person name="Sritunyalucksana K."/>
            <person name="Paszkiewicz K.H."/>
            <person name="Moore K.A."/>
            <person name="Stentiford G.D."/>
            <person name="Williams B.A."/>
        </authorList>
    </citation>
    <scope>NUCLEOTIDE SEQUENCE [LARGE SCALE GENOMIC DNA]</scope>
    <source>
        <strain evidence="2 3">TH1</strain>
    </source>
</reference>
<dbReference type="EMBL" id="MNPJ01000009">
    <property type="protein sequence ID" value="OQS55429.1"/>
    <property type="molecule type" value="Genomic_DNA"/>
</dbReference>
<dbReference type="VEuPathDB" id="MicrosporidiaDB:EHP00_2559"/>
<dbReference type="AlphaFoldDB" id="A0A1W0E8N4"/>